<name>A0AAN9Y0U6_9HEMI</name>
<dbReference type="SMART" id="SM00300">
    <property type="entry name" value="ChSh"/>
    <property type="match status" value="1"/>
</dbReference>
<dbReference type="FunFam" id="2.40.50.40:FF:000031">
    <property type="entry name" value="Heterochromatin protein 1"/>
    <property type="match status" value="1"/>
</dbReference>
<evidence type="ECO:0000259" key="4">
    <source>
        <dbReference type="PROSITE" id="PS50013"/>
    </source>
</evidence>
<feature type="domain" description="Chromo" evidence="4">
    <location>
        <begin position="112"/>
        <end position="169"/>
    </location>
</feature>
<evidence type="ECO:0000313" key="5">
    <source>
        <dbReference type="EMBL" id="KAK7576438.1"/>
    </source>
</evidence>
<comment type="caution">
    <text evidence="5">The sequence shown here is derived from an EMBL/GenBank/DDBJ whole genome shotgun (WGS) entry which is preliminary data.</text>
</comment>
<protein>
    <recommendedName>
        <fullName evidence="4">Chromo domain-containing protein</fullName>
    </recommendedName>
</protein>
<keyword evidence="6" id="KW-1185">Reference proteome</keyword>
<dbReference type="CDD" id="cd00034">
    <property type="entry name" value="CSD"/>
    <property type="match status" value="1"/>
</dbReference>
<keyword evidence="2" id="KW-0677">Repeat</keyword>
<proteinExistence type="predicted"/>
<evidence type="ECO:0000313" key="6">
    <source>
        <dbReference type="Proteomes" id="UP001367676"/>
    </source>
</evidence>
<sequence length="171" mass="20340">MHCVADTSSESSCNEEEYVVERIEKRRVLNDGRVEYYLKWKNWSTKYNTWEPEEHLTNCPEIVDKFLIKERDKDLTLQALKMDENNNRAKCKKHIAKIKFNIPEVCGFDKGYEAEHILGATECNGLTFLIKYKGIDKTELVPSRIARYRCPALVIKFFERHITWHNRRRVN</sequence>
<evidence type="ECO:0000256" key="1">
    <source>
        <dbReference type="ARBA" id="ARBA00004123"/>
    </source>
</evidence>
<dbReference type="Pfam" id="PF00385">
    <property type="entry name" value="Chromo"/>
    <property type="match status" value="1"/>
</dbReference>
<reference evidence="5 6" key="1">
    <citation type="submission" date="2024-03" db="EMBL/GenBank/DDBJ databases">
        <title>Adaptation during the transition from Ophiocordyceps entomopathogen to insect associate is accompanied by gene loss and intensified selection.</title>
        <authorList>
            <person name="Ward C.M."/>
            <person name="Onetto C.A."/>
            <person name="Borneman A.R."/>
        </authorList>
    </citation>
    <scope>NUCLEOTIDE SEQUENCE [LARGE SCALE GENOMIC DNA]</scope>
    <source>
        <strain evidence="5">AWRI1</strain>
        <tissue evidence="5">Single Adult Female</tissue>
    </source>
</reference>
<evidence type="ECO:0000256" key="2">
    <source>
        <dbReference type="ARBA" id="ARBA00022737"/>
    </source>
</evidence>
<dbReference type="SMART" id="SM00298">
    <property type="entry name" value="CHROMO"/>
    <property type="match status" value="2"/>
</dbReference>
<dbReference type="Proteomes" id="UP001367676">
    <property type="component" value="Unassembled WGS sequence"/>
</dbReference>
<gene>
    <name evidence="5" type="ORF">V9T40_012724</name>
</gene>
<dbReference type="PROSITE" id="PS00598">
    <property type="entry name" value="CHROMO_1"/>
    <property type="match status" value="1"/>
</dbReference>
<dbReference type="PANTHER" id="PTHR22812">
    <property type="entry name" value="CHROMOBOX PROTEIN"/>
    <property type="match status" value="1"/>
</dbReference>
<dbReference type="EMBL" id="JBBCAQ010000036">
    <property type="protein sequence ID" value="KAK7576438.1"/>
    <property type="molecule type" value="Genomic_DNA"/>
</dbReference>
<dbReference type="InterPro" id="IPR017984">
    <property type="entry name" value="Chromo_dom_subgr"/>
</dbReference>
<evidence type="ECO:0000256" key="3">
    <source>
        <dbReference type="ARBA" id="ARBA00023242"/>
    </source>
</evidence>
<dbReference type="GO" id="GO:0000792">
    <property type="term" value="C:heterochromatin"/>
    <property type="evidence" value="ECO:0007669"/>
    <property type="project" value="UniProtKB-ARBA"/>
</dbReference>
<dbReference type="SUPFAM" id="SSF54160">
    <property type="entry name" value="Chromo domain-like"/>
    <property type="match status" value="2"/>
</dbReference>
<dbReference type="InterPro" id="IPR000953">
    <property type="entry name" value="Chromo/chromo_shadow_dom"/>
</dbReference>
<dbReference type="InterPro" id="IPR051219">
    <property type="entry name" value="Heterochromatin_chromo-domain"/>
</dbReference>
<dbReference type="InterPro" id="IPR023780">
    <property type="entry name" value="Chromo_domain"/>
</dbReference>
<comment type="subcellular location">
    <subcellularLocation>
        <location evidence="1">Nucleus</location>
    </subcellularLocation>
</comment>
<organism evidence="5 6">
    <name type="scientific">Parthenolecanium corni</name>
    <dbReference type="NCBI Taxonomy" id="536013"/>
    <lineage>
        <taxon>Eukaryota</taxon>
        <taxon>Metazoa</taxon>
        <taxon>Ecdysozoa</taxon>
        <taxon>Arthropoda</taxon>
        <taxon>Hexapoda</taxon>
        <taxon>Insecta</taxon>
        <taxon>Pterygota</taxon>
        <taxon>Neoptera</taxon>
        <taxon>Paraneoptera</taxon>
        <taxon>Hemiptera</taxon>
        <taxon>Sternorrhyncha</taxon>
        <taxon>Coccoidea</taxon>
        <taxon>Coccidae</taxon>
        <taxon>Parthenolecanium</taxon>
    </lineage>
</organism>
<dbReference type="AlphaFoldDB" id="A0AAN9Y0U6"/>
<dbReference type="CDD" id="cd00024">
    <property type="entry name" value="CD_CSD"/>
    <property type="match status" value="1"/>
</dbReference>
<feature type="domain" description="Chromo" evidence="4">
    <location>
        <begin position="18"/>
        <end position="78"/>
    </location>
</feature>
<dbReference type="GO" id="GO:0005634">
    <property type="term" value="C:nucleus"/>
    <property type="evidence" value="ECO:0007669"/>
    <property type="project" value="UniProtKB-SubCell"/>
</dbReference>
<dbReference type="InterPro" id="IPR023779">
    <property type="entry name" value="Chromodomain_CS"/>
</dbReference>
<dbReference type="InterPro" id="IPR008251">
    <property type="entry name" value="Chromo_shadow_dom"/>
</dbReference>
<dbReference type="Pfam" id="PF01393">
    <property type="entry name" value="Chromo_shadow"/>
    <property type="match status" value="1"/>
</dbReference>
<accession>A0AAN9Y0U6</accession>
<dbReference type="PROSITE" id="PS50013">
    <property type="entry name" value="CHROMO_2"/>
    <property type="match status" value="2"/>
</dbReference>
<dbReference type="Gene3D" id="2.40.50.40">
    <property type="match status" value="2"/>
</dbReference>
<dbReference type="InterPro" id="IPR016197">
    <property type="entry name" value="Chromo-like_dom_sf"/>
</dbReference>
<keyword evidence="3" id="KW-0539">Nucleus</keyword>
<dbReference type="PRINTS" id="PR00504">
    <property type="entry name" value="CHROMODOMAIN"/>
</dbReference>